<dbReference type="SFLD" id="SFLDS00029">
    <property type="entry name" value="Radical_SAM"/>
    <property type="match status" value="1"/>
</dbReference>
<dbReference type="InterPro" id="IPR006158">
    <property type="entry name" value="Cobalamin-bd"/>
</dbReference>
<dbReference type="InterPro" id="IPR025288">
    <property type="entry name" value="DUF4080"/>
</dbReference>
<reference evidence="8 9" key="1">
    <citation type="submission" date="2017-02" db="EMBL/GenBank/DDBJ databases">
        <authorList>
            <person name="Peterson S.W."/>
        </authorList>
    </citation>
    <scope>NUCLEOTIDE SEQUENCE [LARGE SCALE GENOMIC DNA]</scope>
    <source>
        <strain evidence="8 9">ATCC BAA-908</strain>
    </source>
</reference>
<dbReference type="AlphaFoldDB" id="A0A1T4KCC0"/>
<sequence>MNTKKPLVICTTLLIENSPQALPLGAACIASAIKNDARTKDKFSVELRTLSREESGYPEKQPEEFIAAKITGNDAPDYVCFSVYVWNRNELEETAALLKKRFPSLITIAGGPEVTASPQSFKNFDWCVAGEGECAVPDLLFFLEKQKAGRTEEMTPVQGVFCANENSSGKEKNDFVPRALPPELEKLASPYLDGTLDPSAYEGALWELARGCPFKCSYCYESKGEKTVRYIPMERIEKELELFNKKKLRQIFVLDPTYNADKKRALQLLRLIRQKAPGMFFYFEARAEFIDRELARAFTQIPCAIQIGLQSADPEILRYVHRSLDKKKFVKNINLLNEEGAVFGFDLIYGLPKDTLEGFKKSLDFALGLYPNNVETFCLSVLPGTILYETALSLGSVFSRVPPYNVIKTDAFSEKDLQKAKELSTACTIFYNDGRAVPWFNAVCRYFHMRPSQFLADFYRWYKERAMENGAECRAHTAIEKMQIDFICEKLSVRKDSAISKPVIKSLILFNGALSRVESDGTEQTAELSFHPDDLISPYAADILFFAQNAKRFPCKVRCFKSKTGQIDWKIIHR</sequence>
<feature type="domain" description="B12-binding" evidence="6">
    <location>
        <begin position="5"/>
        <end position="150"/>
    </location>
</feature>
<keyword evidence="2" id="KW-0949">S-adenosyl-L-methionine</keyword>
<evidence type="ECO:0000256" key="2">
    <source>
        <dbReference type="ARBA" id="ARBA00022691"/>
    </source>
</evidence>
<dbReference type="Gene3D" id="3.40.50.280">
    <property type="entry name" value="Cobalamin-binding domain"/>
    <property type="match status" value="1"/>
</dbReference>
<dbReference type="OrthoDB" id="9801424at2"/>
<dbReference type="STRING" id="261392.SAMN02745149_01119"/>
<evidence type="ECO:0000313" key="8">
    <source>
        <dbReference type="EMBL" id="SJZ40051.1"/>
    </source>
</evidence>
<dbReference type="SUPFAM" id="SSF102114">
    <property type="entry name" value="Radical SAM enzymes"/>
    <property type="match status" value="1"/>
</dbReference>
<dbReference type="GO" id="GO:0031419">
    <property type="term" value="F:cobalamin binding"/>
    <property type="evidence" value="ECO:0007669"/>
    <property type="project" value="InterPro"/>
</dbReference>
<gene>
    <name evidence="8" type="ORF">SAMN02745149_01119</name>
</gene>
<name>A0A1T4KCC0_TREPO</name>
<dbReference type="SFLD" id="SFLDG01082">
    <property type="entry name" value="B12-binding_domain_containing"/>
    <property type="match status" value="1"/>
</dbReference>
<dbReference type="SMART" id="SM00729">
    <property type="entry name" value="Elp3"/>
    <property type="match status" value="1"/>
</dbReference>
<dbReference type="InterPro" id="IPR034466">
    <property type="entry name" value="Methyltransferase_Class_B"/>
</dbReference>
<keyword evidence="4" id="KW-0408">Iron</keyword>
<dbReference type="InterPro" id="IPR006638">
    <property type="entry name" value="Elp3/MiaA/NifB-like_rSAM"/>
</dbReference>
<dbReference type="CDD" id="cd01335">
    <property type="entry name" value="Radical_SAM"/>
    <property type="match status" value="1"/>
</dbReference>
<dbReference type="Pfam" id="PF13311">
    <property type="entry name" value="DUF4080"/>
    <property type="match status" value="1"/>
</dbReference>
<proteinExistence type="predicted"/>
<evidence type="ECO:0000256" key="5">
    <source>
        <dbReference type="ARBA" id="ARBA00023014"/>
    </source>
</evidence>
<dbReference type="InterPro" id="IPR058240">
    <property type="entry name" value="rSAM_sf"/>
</dbReference>
<dbReference type="GO" id="GO:0046872">
    <property type="term" value="F:metal ion binding"/>
    <property type="evidence" value="ECO:0007669"/>
    <property type="project" value="UniProtKB-KW"/>
</dbReference>
<accession>A0A1T4KCC0</accession>
<dbReference type="PROSITE" id="PS51918">
    <property type="entry name" value="RADICAL_SAM"/>
    <property type="match status" value="1"/>
</dbReference>
<dbReference type="PROSITE" id="PS51257">
    <property type="entry name" value="PROKAR_LIPOPROTEIN"/>
    <property type="match status" value="1"/>
</dbReference>
<dbReference type="GO" id="GO:0003824">
    <property type="term" value="F:catalytic activity"/>
    <property type="evidence" value="ECO:0007669"/>
    <property type="project" value="InterPro"/>
</dbReference>
<organism evidence="8 9">
    <name type="scientific">Treponema porcinum</name>
    <dbReference type="NCBI Taxonomy" id="261392"/>
    <lineage>
        <taxon>Bacteria</taxon>
        <taxon>Pseudomonadati</taxon>
        <taxon>Spirochaetota</taxon>
        <taxon>Spirochaetia</taxon>
        <taxon>Spirochaetales</taxon>
        <taxon>Treponemataceae</taxon>
        <taxon>Treponema</taxon>
    </lineage>
</organism>
<evidence type="ECO:0000256" key="1">
    <source>
        <dbReference type="ARBA" id="ARBA00001966"/>
    </source>
</evidence>
<keyword evidence="3" id="KW-0479">Metal-binding</keyword>
<dbReference type="GO" id="GO:0005829">
    <property type="term" value="C:cytosol"/>
    <property type="evidence" value="ECO:0007669"/>
    <property type="project" value="TreeGrafter"/>
</dbReference>
<protein>
    <submittedName>
        <fullName evidence="8">Radical SAM superfamily enzyme YgiQ, UPF0313 family</fullName>
    </submittedName>
</protein>
<dbReference type="GO" id="GO:0051539">
    <property type="term" value="F:4 iron, 4 sulfur cluster binding"/>
    <property type="evidence" value="ECO:0007669"/>
    <property type="project" value="UniProtKB-KW"/>
</dbReference>
<dbReference type="InterPro" id="IPR051198">
    <property type="entry name" value="BchE-like"/>
</dbReference>
<keyword evidence="5" id="KW-0411">Iron-sulfur</keyword>
<dbReference type="PANTHER" id="PTHR43409:SF16">
    <property type="entry name" value="SLR0320 PROTEIN"/>
    <property type="match status" value="1"/>
</dbReference>
<dbReference type="InterPro" id="IPR023404">
    <property type="entry name" value="rSAM_horseshoe"/>
</dbReference>
<evidence type="ECO:0000256" key="3">
    <source>
        <dbReference type="ARBA" id="ARBA00022723"/>
    </source>
</evidence>
<dbReference type="Pfam" id="PF04055">
    <property type="entry name" value="Radical_SAM"/>
    <property type="match status" value="1"/>
</dbReference>
<dbReference type="GeneID" id="78316417"/>
<dbReference type="Gene3D" id="3.80.30.20">
    <property type="entry name" value="tm_1862 like domain"/>
    <property type="match status" value="1"/>
</dbReference>
<dbReference type="InterPro" id="IPR007197">
    <property type="entry name" value="rSAM"/>
</dbReference>
<feature type="domain" description="Radical SAM core" evidence="7">
    <location>
        <begin position="198"/>
        <end position="426"/>
    </location>
</feature>
<dbReference type="PROSITE" id="PS51332">
    <property type="entry name" value="B12_BINDING"/>
    <property type="match status" value="1"/>
</dbReference>
<dbReference type="PANTHER" id="PTHR43409">
    <property type="entry name" value="ANAEROBIC MAGNESIUM-PROTOPORPHYRIN IX MONOMETHYL ESTER CYCLASE-RELATED"/>
    <property type="match status" value="1"/>
</dbReference>
<dbReference type="Pfam" id="PF02310">
    <property type="entry name" value="B12-binding"/>
    <property type="match status" value="1"/>
</dbReference>
<dbReference type="Proteomes" id="UP000190423">
    <property type="component" value="Unassembled WGS sequence"/>
</dbReference>
<comment type="cofactor">
    <cofactor evidence="1">
        <name>[4Fe-4S] cluster</name>
        <dbReference type="ChEBI" id="CHEBI:49883"/>
    </cofactor>
</comment>
<dbReference type="RefSeq" id="WP_078933031.1">
    <property type="nucleotide sequence ID" value="NZ_FUWG01000007.1"/>
</dbReference>
<dbReference type="EMBL" id="FUWG01000007">
    <property type="protein sequence ID" value="SJZ40051.1"/>
    <property type="molecule type" value="Genomic_DNA"/>
</dbReference>
<keyword evidence="9" id="KW-1185">Reference proteome</keyword>
<evidence type="ECO:0000259" key="7">
    <source>
        <dbReference type="PROSITE" id="PS51918"/>
    </source>
</evidence>
<evidence type="ECO:0000259" key="6">
    <source>
        <dbReference type="PROSITE" id="PS51332"/>
    </source>
</evidence>
<dbReference type="SFLD" id="SFLDG01123">
    <property type="entry name" value="methyltransferase_(Class_B)"/>
    <property type="match status" value="1"/>
</dbReference>
<evidence type="ECO:0000256" key="4">
    <source>
        <dbReference type="ARBA" id="ARBA00023004"/>
    </source>
</evidence>
<evidence type="ECO:0000313" key="9">
    <source>
        <dbReference type="Proteomes" id="UP000190423"/>
    </source>
</evidence>